<keyword evidence="2" id="KW-0863">Zinc-finger</keyword>
<evidence type="ECO:0000256" key="3">
    <source>
        <dbReference type="ARBA" id="ARBA00022833"/>
    </source>
</evidence>
<proteinExistence type="predicted"/>
<evidence type="ECO:0000256" key="2">
    <source>
        <dbReference type="ARBA" id="ARBA00022771"/>
    </source>
</evidence>
<keyword evidence="1" id="KW-0479">Metal-binding</keyword>
<keyword evidence="6" id="KW-1185">Reference proteome</keyword>
<accession>A0A917CTN5</accession>
<organism evidence="5 6">
    <name type="scientific">Marinicella pacifica</name>
    <dbReference type="NCBI Taxonomy" id="1171543"/>
    <lineage>
        <taxon>Bacteria</taxon>
        <taxon>Pseudomonadati</taxon>
        <taxon>Pseudomonadota</taxon>
        <taxon>Gammaproteobacteria</taxon>
        <taxon>Lysobacterales</taxon>
        <taxon>Marinicellaceae</taxon>
        <taxon>Marinicella</taxon>
    </lineage>
</organism>
<gene>
    <name evidence="5" type="ORF">GCM10011365_19670</name>
</gene>
<dbReference type="GO" id="GO:0008270">
    <property type="term" value="F:zinc ion binding"/>
    <property type="evidence" value="ECO:0007669"/>
    <property type="project" value="UniProtKB-KW"/>
</dbReference>
<evidence type="ECO:0000259" key="4">
    <source>
        <dbReference type="PROSITE" id="PS01358"/>
    </source>
</evidence>
<dbReference type="Proteomes" id="UP000605253">
    <property type="component" value="Unassembled WGS sequence"/>
</dbReference>
<dbReference type="EMBL" id="BMEO01000009">
    <property type="protein sequence ID" value="GGF98489.1"/>
    <property type="molecule type" value="Genomic_DNA"/>
</dbReference>
<dbReference type="InterPro" id="IPR001876">
    <property type="entry name" value="Znf_RanBP2"/>
</dbReference>
<dbReference type="RefSeq" id="WP_188365570.1">
    <property type="nucleotide sequence ID" value="NZ_BAABJF010000010.1"/>
</dbReference>
<keyword evidence="3" id="KW-0862">Zinc</keyword>
<comment type="caution">
    <text evidence="5">The sequence shown here is derived from an EMBL/GenBank/DDBJ whole genome shotgun (WGS) entry which is preliminary data.</text>
</comment>
<evidence type="ECO:0000313" key="5">
    <source>
        <dbReference type="EMBL" id="GGF98489.1"/>
    </source>
</evidence>
<dbReference type="InterPro" id="IPR018551">
    <property type="entry name" value="DUF2007"/>
</dbReference>
<evidence type="ECO:0000313" key="6">
    <source>
        <dbReference type="Proteomes" id="UP000605253"/>
    </source>
</evidence>
<dbReference type="AlphaFoldDB" id="A0A917CTN5"/>
<evidence type="ECO:0000256" key="1">
    <source>
        <dbReference type="ARBA" id="ARBA00022723"/>
    </source>
</evidence>
<dbReference type="PROSITE" id="PS01358">
    <property type="entry name" value="ZF_RANBP2_1"/>
    <property type="match status" value="1"/>
</dbReference>
<reference evidence="5" key="1">
    <citation type="journal article" date="2014" name="Int. J. Syst. Evol. Microbiol.">
        <title>Complete genome sequence of Corynebacterium casei LMG S-19264T (=DSM 44701T), isolated from a smear-ripened cheese.</title>
        <authorList>
            <consortium name="US DOE Joint Genome Institute (JGI-PGF)"/>
            <person name="Walter F."/>
            <person name="Albersmeier A."/>
            <person name="Kalinowski J."/>
            <person name="Ruckert C."/>
        </authorList>
    </citation>
    <scope>NUCLEOTIDE SEQUENCE</scope>
    <source>
        <strain evidence="5">CGMCC 1.12181</strain>
    </source>
</reference>
<reference evidence="5" key="2">
    <citation type="submission" date="2020-09" db="EMBL/GenBank/DDBJ databases">
        <authorList>
            <person name="Sun Q."/>
            <person name="Zhou Y."/>
        </authorList>
    </citation>
    <scope>NUCLEOTIDE SEQUENCE</scope>
    <source>
        <strain evidence="5">CGMCC 1.12181</strain>
    </source>
</reference>
<sequence length="109" mass="12363">MIKLFTDERLFVLVQLKQQLDDVDISCFIKNELLAGGTGELPFTETWPELWLHKKSDYPEAIKIVNAFKKTLDESVDSPDWTCPQCGEINEGHFGLCWSCGRQAAPEST</sequence>
<feature type="domain" description="RanBP2-type" evidence="4">
    <location>
        <begin position="81"/>
        <end position="100"/>
    </location>
</feature>
<dbReference type="Pfam" id="PF09413">
    <property type="entry name" value="DUF2007"/>
    <property type="match status" value="1"/>
</dbReference>
<protein>
    <recommendedName>
        <fullName evidence="4">RanBP2-type domain-containing protein</fullName>
    </recommendedName>
</protein>
<name>A0A917CTN5_9GAMM</name>